<organism evidence="2 3">
    <name type="scientific">Dipteronia sinensis</name>
    <dbReference type="NCBI Taxonomy" id="43782"/>
    <lineage>
        <taxon>Eukaryota</taxon>
        <taxon>Viridiplantae</taxon>
        <taxon>Streptophyta</taxon>
        <taxon>Embryophyta</taxon>
        <taxon>Tracheophyta</taxon>
        <taxon>Spermatophyta</taxon>
        <taxon>Magnoliopsida</taxon>
        <taxon>eudicotyledons</taxon>
        <taxon>Gunneridae</taxon>
        <taxon>Pentapetalae</taxon>
        <taxon>rosids</taxon>
        <taxon>malvids</taxon>
        <taxon>Sapindales</taxon>
        <taxon>Sapindaceae</taxon>
        <taxon>Hippocastanoideae</taxon>
        <taxon>Acereae</taxon>
        <taxon>Dipteronia</taxon>
    </lineage>
</organism>
<accession>A0AAE0AQE4</accession>
<protein>
    <recommendedName>
        <fullName evidence="1">Reverse transcriptase domain-containing protein</fullName>
    </recommendedName>
</protein>
<dbReference type="Pfam" id="PF00078">
    <property type="entry name" value="RVT_1"/>
    <property type="match status" value="1"/>
</dbReference>
<feature type="domain" description="Reverse transcriptase" evidence="1">
    <location>
        <begin position="1"/>
        <end position="177"/>
    </location>
</feature>
<dbReference type="InterPro" id="IPR043502">
    <property type="entry name" value="DNA/RNA_pol_sf"/>
</dbReference>
<comment type="caution">
    <text evidence="2">The sequence shown here is derived from an EMBL/GenBank/DDBJ whole genome shotgun (WGS) entry which is preliminary data.</text>
</comment>
<dbReference type="PROSITE" id="PS50878">
    <property type="entry name" value="RT_POL"/>
    <property type="match status" value="1"/>
</dbReference>
<dbReference type="Proteomes" id="UP001281410">
    <property type="component" value="Unassembled WGS sequence"/>
</dbReference>
<keyword evidence="3" id="KW-1185">Reference proteome</keyword>
<evidence type="ECO:0000313" key="3">
    <source>
        <dbReference type="Proteomes" id="UP001281410"/>
    </source>
</evidence>
<dbReference type="InterPro" id="IPR052343">
    <property type="entry name" value="Retrotransposon-Effector_Assoc"/>
</dbReference>
<dbReference type="SUPFAM" id="SSF56672">
    <property type="entry name" value="DNA/RNA polymerases"/>
    <property type="match status" value="1"/>
</dbReference>
<evidence type="ECO:0000259" key="1">
    <source>
        <dbReference type="PROSITE" id="PS50878"/>
    </source>
</evidence>
<dbReference type="PANTHER" id="PTHR46890">
    <property type="entry name" value="NON-LTR RETROLELEMENT REVERSE TRANSCRIPTASE-LIKE PROTEIN-RELATED"/>
    <property type="match status" value="1"/>
</dbReference>
<gene>
    <name evidence="2" type="ORF">Dsin_008875</name>
</gene>
<dbReference type="InterPro" id="IPR000477">
    <property type="entry name" value="RT_dom"/>
</dbReference>
<sequence length="177" mass="19744">MVGFECLYGLKHWKRKDGSMAIKLDMSKAYNRVEWCFIEQMMAKLGFSDNWINKIIGCVKSISYSLIINGEVVSNLKPTSGLRQGDPISPYMFLMCTEGLLCLLNKANLDQSISGYKSSRFGLVITHLFFTDDSLLFSRATVSYCEGIGKVLKDYALASDQVVNYAKSIMCLSPSVG</sequence>
<proteinExistence type="predicted"/>
<dbReference type="EMBL" id="JANJYJ010000003">
    <property type="protein sequence ID" value="KAK3221850.1"/>
    <property type="molecule type" value="Genomic_DNA"/>
</dbReference>
<dbReference type="AlphaFoldDB" id="A0AAE0AQE4"/>
<evidence type="ECO:0000313" key="2">
    <source>
        <dbReference type="EMBL" id="KAK3221850.1"/>
    </source>
</evidence>
<dbReference type="PANTHER" id="PTHR46890:SF48">
    <property type="entry name" value="RNA-DIRECTED DNA POLYMERASE"/>
    <property type="match status" value="1"/>
</dbReference>
<name>A0AAE0AQE4_9ROSI</name>
<reference evidence="2" key="1">
    <citation type="journal article" date="2023" name="Plant J.">
        <title>Genome sequences and population genomics provide insights into the demographic history, inbreeding, and mutation load of two 'living fossil' tree species of Dipteronia.</title>
        <authorList>
            <person name="Feng Y."/>
            <person name="Comes H.P."/>
            <person name="Chen J."/>
            <person name="Zhu S."/>
            <person name="Lu R."/>
            <person name="Zhang X."/>
            <person name="Li P."/>
            <person name="Qiu J."/>
            <person name="Olsen K.M."/>
            <person name="Qiu Y."/>
        </authorList>
    </citation>
    <scope>NUCLEOTIDE SEQUENCE</scope>
    <source>
        <strain evidence="2">NBL</strain>
    </source>
</reference>